<dbReference type="Gene3D" id="1.10.3470.10">
    <property type="entry name" value="ABC transporter involved in vitamin B12 uptake, BtuC"/>
    <property type="match status" value="1"/>
</dbReference>
<gene>
    <name evidence="9" type="ORF">RM844_19715</name>
</gene>
<feature type="transmembrane region" description="Helical" evidence="8">
    <location>
        <begin position="116"/>
        <end position="136"/>
    </location>
</feature>
<dbReference type="InterPro" id="IPR000522">
    <property type="entry name" value="ABC_transptr_permease_BtuC"/>
</dbReference>
<evidence type="ECO:0000313" key="10">
    <source>
        <dbReference type="Proteomes" id="UP001183410"/>
    </source>
</evidence>
<dbReference type="InterPro" id="IPR037294">
    <property type="entry name" value="ABC_BtuC-like"/>
</dbReference>
<evidence type="ECO:0000256" key="5">
    <source>
        <dbReference type="ARBA" id="ARBA00022692"/>
    </source>
</evidence>
<keyword evidence="10" id="KW-1185">Reference proteome</keyword>
<comment type="caution">
    <text evidence="9">The sequence shown here is derived from an EMBL/GenBank/DDBJ whole genome shotgun (WGS) entry which is preliminary data.</text>
</comment>
<name>A0ABU2JU68_9ACTN</name>
<evidence type="ECO:0000256" key="6">
    <source>
        <dbReference type="ARBA" id="ARBA00022989"/>
    </source>
</evidence>
<feature type="transmembrane region" description="Helical" evidence="8">
    <location>
        <begin position="91"/>
        <end position="110"/>
    </location>
</feature>
<evidence type="ECO:0000256" key="1">
    <source>
        <dbReference type="ARBA" id="ARBA00004651"/>
    </source>
</evidence>
<dbReference type="PANTHER" id="PTHR30472:SF24">
    <property type="entry name" value="FERRIC ENTEROBACTIN TRANSPORT SYSTEM PERMEASE PROTEIN FEPG"/>
    <property type="match status" value="1"/>
</dbReference>
<comment type="similarity">
    <text evidence="2">Belongs to the binding-protein-dependent transport system permease family. FecCD subfamily.</text>
</comment>
<evidence type="ECO:0000313" key="9">
    <source>
        <dbReference type="EMBL" id="MDT0268517.1"/>
    </source>
</evidence>
<feature type="transmembrane region" description="Helical" evidence="8">
    <location>
        <begin position="234"/>
        <end position="261"/>
    </location>
</feature>
<keyword evidence="4" id="KW-1003">Cell membrane</keyword>
<dbReference type="CDD" id="cd06550">
    <property type="entry name" value="TM_ABC_iron-siderophores_like"/>
    <property type="match status" value="1"/>
</dbReference>
<accession>A0ABU2JU68</accession>
<dbReference type="Pfam" id="PF01032">
    <property type="entry name" value="FecCD"/>
    <property type="match status" value="1"/>
</dbReference>
<comment type="subcellular location">
    <subcellularLocation>
        <location evidence="1">Cell membrane</location>
        <topology evidence="1">Multi-pass membrane protein</topology>
    </subcellularLocation>
</comment>
<evidence type="ECO:0000256" key="4">
    <source>
        <dbReference type="ARBA" id="ARBA00022475"/>
    </source>
</evidence>
<evidence type="ECO:0000256" key="8">
    <source>
        <dbReference type="SAM" id="Phobius"/>
    </source>
</evidence>
<feature type="transmembrane region" description="Helical" evidence="8">
    <location>
        <begin position="302"/>
        <end position="321"/>
    </location>
</feature>
<feature type="transmembrane region" description="Helical" evidence="8">
    <location>
        <begin position="58"/>
        <end position="79"/>
    </location>
</feature>
<keyword evidence="6 8" id="KW-1133">Transmembrane helix</keyword>
<feature type="transmembrane region" description="Helical" evidence="8">
    <location>
        <begin position="268"/>
        <end position="290"/>
    </location>
</feature>
<dbReference type="EMBL" id="JAVREO010000011">
    <property type="protein sequence ID" value="MDT0268517.1"/>
    <property type="molecule type" value="Genomic_DNA"/>
</dbReference>
<evidence type="ECO:0000256" key="2">
    <source>
        <dbReference type="ARBA" id="ARBA00007935"/>
    </source>
</evidence>
<evidence type="ECO:0000256" key="7">
    <source>
        <dbReference type="ARBA" id="ARBA00023136"/>
    </source>
</evidence>
<keyword evidence="3" id="KW-0813">Transport</keyword>
<dbReference type="Proteomes" id="UP001183410">
    <property type="component" value="Unassembled WGS sequence"/>
</dbReference>
<dbReference type="PANTHER" id="PTHR30472">
    <property type="entry name" value="FERRIC ENTEROBACTIN TRANSPORT SYSTEM PERMEASE PROTEIN"/>
    <property type="match status" value="1"/>
</dbReference>
<dbReference type="SUPFAM" id="SSF81345">
    <property type="entry name" value="ABC transporter involved in vitamin B12 uptake, BtuC"/>
    <property type="match status" value="1"/>
</dbReference>
<keyword evidence="7 8" id="KW-0472">Membrane</keyword>
<evidence type="ECO:0000256" key="3">
    <source>
        <dbReference type="ARBA" id="ARBA00022448"/>
    </source>
</evidence>
<feature type="transmembrane region" description="Helical" evidence="8">
    <location>
        <begin position="143"/>
        <end position="165"/>
    </location>
</feature>
<reference evidence="10" key="1">
    <citation type="submission" date="2023-07" db="EMBL/GenBank/DDBJ databases">
        <title>30 novel species of actinomycetes from the DSMZ collection.</title>
        <authorList>
            <person name="Nouioui I."/>
        </authorList>
    </citation>
    <scope>NUCLEOTIDE SEQUENCE [LARGE SCALE GENOMIC DNA]</scope>
    <source>
        <strain evidence="10">DSM 44915</strain>
    </source>
</reference>
<dbReference type="RefSeq" id="WP_311668603.1">
    <property type="nucleotide sequence ID" value="NZ_JAVREO010000011.1"/>
</dbReference>
<protein>
    <submittedName>
        <fullName evidence="9">Iron chelate uptake ABC transporter family permease subunit</fullName>
    </submittedName>
</protein>
<sequence>MTRTLRSRLVAGALTAALLVLAAVALAVGDYRLSLGQVLAGLGGSAGFDSVVVLEWRLPRVTACVAFGAALGLAGALFQTITRNPLGSPDIIGFASGAYTGVIVATTVLGGTLATATGGALVGGLATALVIYLLAYRDGVQGFRLIIVGVGVTAMLHAVNAWLLLRAQVEVAMSAAIWGNGSLSLAGWPDVGPALGVLAAALPLVAAANRPLRQLELGDDAAAAHGVRVEPARLAIIGLGILLTAVVTAATGPIAFVALAAPQIARRLAAAPGIPLTHAALTGSFVLLGADLIAQHLPPNPVPVGVVTVVLGGAYLLSLLVREARRP</sequence>
<keyword evidence="5 8" id="KW-0812">Transmembrane</keyword>
<proteinExistence type="inferred from homology"/>
<organism evidence="9 10">
    <name type="scientific">Streptomyces chisholmiae</name>
    <dbReference type="NCBI Taxonomy" id="3075540"/>
    <lineage>
        <taxon>Bacteria</taxon>
        <taxon>Bacillati</taxon>
        <taxon>Actinomycetota</taxon>
        <taxon>Actinomycetes</taxon>
        <taxon>Kitasatosporales</taxon>
        <taxon>Streptomycetaceae</taxon>
        <taxon>Streptomyces</taxon>
    </lineage>
</organism>